<dbReference type="EMBL" id="VFSU01000029">
    <property type="protein sequence ID" value="TPE59806.1"/>
    <property type="molecule type" value="Genomic_DNA"/>
</dbReference>
<organism evidence="1 2">
    <name type="scientific">Sandaracinobacter neustonicus</name>
    <dbReference type="NCBI Taxonomy" id="1715348"/>
    <lineage>
        <taxon>Bacteria</taxon>
        <taxon>Pseudomonadati</taxon>
        <taxon>Pseudomonadota</taxon>
        <taxon>Alphaproteobacteria</taxon>
        <taxon>Sphingomonadales</taxon>
        <taxon>Sphingosinicellaceae</taxon>
        <taxon>Sandaracinobacter</taxon>
    </lineage>
</organism>
<evidence type="ECO:0000313" key="1">
    <source>
        <dbReference type="EMBL" id="TPE59806.1"/>
    </source>
</evidence>
<comment type="caution">
    <text evidence="1">The sequence shown here is derived from an EMBL/GenBank/DDBJ whole genome shotgun (WGS) entry which is preliminary data.</text>
</comment>
<dbReference type="AlphaFoldDB" id="A0A501XGX9"/>
<dbReference type="Pfam" id="PF05284">
    <property type="entry name" value="DUF736"/>
    <property type="match status" value="1"/>
</dbReference>
<dbReference type="Proteomes" id="UP000319897">
    <property type="component" value="Unassembled WGS sequence"/>
</dbReference>
<protein>
    <submittedName>
        <fullName evidence="1">DUF736 family protein</fullName>
    </submittedName>
</protein>
<accession>A0A501XGX9</accession>
<keyword evidence="2" id="KW-1185">Reference proteome</keyword>
<evidence type="ECO:0000313" key="2">
    <source>
        <dbReference type="Proteomes" id="UP000319897"/>
    </source>
</evidence>
<reference evidence="1 2" key="1">
    <citation type="submission" date="2019-06" db="EMBL/GenBank/DDBJ databases">
        <authorList>
            <person name="Lee I."/>
            <person name="Jang G.I."/>
            <person name="Hwang C.Y."/>
        </authorList>
    </citation>
    <scope>NUCLEOTIDE SEQUENCE [LARGE SCALE GENOMIC DNA]</scope>
    <source>
        <strain evidence="1 2">PAMC 28131</strain>
    </source>
</reference>
<proteinExistence type="predicted"/>
<sequence length="113" mass="12660">MAVIGTFRPSKQGGWEGRILTLTIDRKVRFVPNDNRQSEQAPAFLALVGWSRIGEAWEARSRGDNSRDFLRVQLFDPIWPEPLRGALFPAPNGLSAELVWSRSDPTKESGRGP</sequence>
<dbReference type="RefSeq" id="WP_140928815.1">
    <property type="nucleotide sequence ID" value="NZ_VFSU01000029.1"/>
</dbReference>
<gene>
    <name evidence="1" type="ORF">FJQ54_12805</name>
</gene>
<name>A0A501XGX9_9SPHN</name>
<dbReference type="InterPro" id="IPR007948">
    <property type="entry name" value="DUF736"/>
</dbReference>
<dbReference type="OrthoDB" id="9800788at2"/>